<feature type="transmembrane region" description="Helical" evidence="1">
    <location>
        <begin position="55"/>
        <end position="77"/>
    </location>
</feature>
<evidence type="ECO:0000313" key="2">
    <source>
        <dbReference type="EMBL" id="UOR12433.1"/>
    </source>
</evidence>
<evidence type="ECO:0000313" key="3">
    <source>
        <dbReference type="Proteomes" id="UP000830326"/>
    </source>
</evidence>
<sequence length="108" mass="13275">MTQEDHRKDQALQLRKYADRQKFPEEKEVNVLQLPPRNEVHKKEQAQNKWKLSRIWLRFLVLLFVLIILFFFSYQYWDVWFDETRNLDGSDAPHYHEEITIQRKASTP</sequence>
<keyword evidence="1" id="KW-0472">Membrane</keyword>
<proteinExistence type="predicted"/>
<keyword evidence="1" id="KW-1133">Transmembrane helix</keyword>
<name>A0ABY4HDE5_9BACI</name>
<dbReference type="EMBL" id="CP095075">
    <property type="protein sequence ID" value="UOR12433.1"/>
    <property type="molecule type" value="Genomic_DNA"/>
</dbReference>
<accession>A0ABY4HDE5</accession>
<keyword evidence="3" id="KW-1185">Reference proteome</keyword>
<gene>
    <name evidence="2" type="ORF">MUO15_02635</name>
</gene>
<dbReference type="Proteomes" id="UP000830326">
    <property type="component" value="Chromosome"/>
</dbReference>
<evidence type="ECO:0000256" key="1">
    <source>
        <dbReference type="SAM" id="Phobius"/>
    </source>
</evidence>
<dbReference type="RefSeq" id="WP_245033234.1">
    <property type="nucleotide sequence ID" value="NZ_CP095075.1"/>
</dbReference>
<reference evidence="2" key="1">
    <citation type="submission" date="2022-04" db="EMBL/GenBank/DDBJ databases">
        <title>Halobacillus sp. isolated from saltern.</title>
        <authorList>
            <person name="Won M."/>
            <person name="Lee C.-M."/>
            <person name="Woen H.-Y."/>
            <person name="Kwon S.-W."/>
        </authorList>
    </citation>
    <scope>NUCLEOTIDE SEQUENCE</scope>
    <source>
        <strain evidence="2">SSHM10-5</strain>
    </source>
</reference>
<protein>
    <submittedName>
        <fullName evidence="2">Uncharacterized protein</fullName>
    </submittedName>
</protein>
<organism evidence="2 3">
    <name type="scientific">Halobacillus amylolyticus</name>
    <dbReference type="NCBI Taxonomy" id="2932259"/>
    <lineage>
        <taxon>Bacteria</taxon>
        <taxon>Bacillati</taxon>
        <taxon>Bacillota</taxon>
        <taxon>Bacilli</taxon>
        <taxon>Bacillales</taxon>
        <taxon>Bacillaceae</taxon>
        <taxon>Halobacillus</taxon>
    </lineage>
</organism>
<keyword evidence="1" id="KW-0812">Transmembrane</keyword>